<dbReference type="AlphaFoldDB" id="A0A8J3IDK5"/>
<evidence type="ECO:0000313" key="2">
    <source>
        <dbReference type="Proteomes" id="UP000612362"/>
    </source>
</evidence>
<proteinExistence type="predicted"/>
<keyword evidence="2" id="KW-1185">Reference proteome</keyword>
<protein>
    <submittedName>
        <fullName evidence="1">Uncharacterized protein</fullName>
    </submittedName>
</protein>
<gene>
    <name evidence="1" type="ORF">KSX_75370</name>
</gene>
<organism evidence="1 2">
    <name type="scientific">Ktedonospora formicarum</name>
    <dbReference type="NCBI Taxonomy" id="2778364"/>
    <lineage>
        <taxon>Bacteria</taxon>
        <taxon>Bacillati</taxon>
        <taxon>Chloroflexota</taxon>
        <taxon>Ktedonobacteria</taxon>
        <taxon>Ktedonobacterales</taxon>
        <taxon>Ktedonobacteraceae</taxon>
        <taxon>Ktedonospora</taxon>
    </lineage>
</organism>
<accession>A0A8J3IDK5</accession>
<dbReference type="EMBL" id="BNJF01000005">
    <property type="protein sequence ID" value="GHO49374.1"/>
    <property type="molecule type" value="Genomic_DNA"/>
</dbReference>
<sequence>MITGMWTIWGTDPDTNQKIWYWHPPIVPTQEDAEQLEAEKWISIDPEQQHTLFLTLLGQLAEIKYVQNDSDDSVEAWVQQEDLAYASSTPVVLAFYLPEHLQSMETSSPIPTQQEESGELPSMPLLVGDTLASVQFGEVALVADSTAGGWRPYRLQQLGEEGLAIQQQMLREITQLEVDARTSRSHKRFKKRLLKSYQLAVRQERYLKLHQLTQKLAELYWKSYQGLAPRPSTALPIRTLPETPYVVGKGTIIPAPQPVQAVLAAYSNAQAGAEGWNTVKSVPTFVYNKENGTTHVEFRPSDPSTQLDNATIQSLWSQVRQLSDIDGDVLIAMLAQAIAAPHDEKDGVWITGKLILDYRGISPIMKREEGKLRRAGHRQEDLADVASCVSRMSNTWIRVEQWIEDDRERPGRRSRTKKEPKTYLYTRESRLINVTDIIRQHELQAGSGKSISEQSPQNSIAIAWRYQVGSWVEPFLQGANRQVAWLLQQVLSYDPYHETWEKRLARYFTFHMRINAAKGGVTIEREVGKLIEELTLPINQRDPDRTRKRFEKAMDRLEADLLVSQWGYVQDNPPLPKRKWLPTWLQYRLWITAAPALPNQYLPEAN</sequence>
<reference evidence="1" key="1">
    <citation type="submission" date="2020-10" db="EMBL/GenBank/DDBJ databases">
        <title>Taxonomic study of unclassified bacteria belonging to the class Ktedonobacteria.</title>
        <authorList>
            <person name="Yabe S."/>
            <person name="Wang C.M."/>
            <person name="Zheng Y."/>
            <person name="Sakai Y."/>
            <person name="Cavaletti L."/>
            <person name="Monciardini P."/>
            <person name="Donadio S."/>
        </authorList>
    </citation>
    <scope>NUCLEOTIDE SEQUENCE</scope>
    <source>
        <strain evidence="1">SOSP1-1</strain>
    </source>
</reference>
<evidence type="ECO:0000313" key="1">
    <source>
        <dbReference type="EMBL" id="GHO49374.1"/>
    </source>
</evidence>
<dbReference type="Proteomes" id="UP000612362">
    <property type="component" value="Unassembled WGS sequence"/>
</dbReference>
<name>A0A8J3IDK5_9CHLR</name>
<comment type="caution">
    <text evidence="1">The sequence shown here is derived from an EMBL/GenBank/DDBJ whole genome shotgun (WGS) entry which is preliminary data.</text>
</comment>